<feature type="non-terminal residue" evidence="1">
    <location>
        <position position="1"/>
    </location>
</feature>
<sequence>TILYTCRTTFKNTNKLISTVLLSAKSSNNCYNNSPLPQLAKSLIKYDNNESNDYENSIDLDNNIVISEEKEKDQAIKKRKVKAFKRKMIE</sequence>
<comment type="caution">
    <text evidence="1">The sequence shown here is derived from an EMBL/GenBank/DDBJ whole genome shotgun (WGS) entry which is preliminary data.</text>
</comment>
<feature type="non-terminal residue" evidence="1">
    <location>
        <position position="90"/>
    </location>
</feature>
<protein>
    <submittedName>
        <fullName evidence="1">32847_t:CDS:1</fullName>
    </submittedName>
</protein>
<gene>
    <name evidence="1" type="ORF">RPERSI_LOCUS22843</name>
</gene>
<keyword evidence="2" id="KW-1185">Reference proteome</keyword>
<evidence type="ECO:0000313" key="1">
    <source>
        <dbReference type="EMBL" id="CAG8809359.1"/>
    </source>
</evidence>
<reference evidence="1" key="1">
    <citation type="submission" date="2021-06" db="EMBL/GenBank/DDBJ databases">
        <authorList>
            <person name="Kallberg Y."/>
            <person name="Tangrot J."/>
            <person name="Rosling A."/>
        </authorList>
    </citation>
    <scope>NUCLEOTIDE SEQUENCE</scope>
    <source>
        <strain evidence="1">MA461A</strain>
    </source>
</reference>
<dbReference type="EMBL" id="CAJVQC010070037">
    <property type="protein sequence ID" value="CAG8809359.1"/>
    <property type="molecule type" value="Genomic_DNA"/>
</dbReference>
<proteinExistence type="predicted"/>
<organism evidence="1 2">
    <name type="scientific">Racocetra persica</name>
    <dbReference type="NCBI Taxonomy" id="160502"/>
    <lineage>
        <taxon>Eukaryota</taxon>
        <taxon>Fungi</taxon>
        <taxon>Fungi incertae sedis</taxon>
        <taxon>Mucoromycota</taxon>
        <taxon>Glomeromycotina</taxon>
        <taxon>Glomeromycetes</taxon>
        <taxon>Diversisporales</taxon>
        <taxon>Gigasporaceae</taxon>
        <taxon>Racocetra</taxon>
    </lineage>
</organism>
<evidence type="ECO:0000313" key="2">
    <source>
        <dbReference type="Proteomes" id="UP000789920"/>
    </source>
</evidence>
<dbReference type="Proteomes" id="UP000789920">
    <property type="component" value="Unassembled WGS sequence"/>
</dbReference>
<name>A0ACA9RU91_9GLOM</name>
<accession>A0ACA9RU91</accession>